<dbReference type="GO" id="GO:0003676">
    <property type="term" value="F:nucleic acid binding"/>
    <property type="evidence" value="ECO:0007669"/>
    <property type="project" value="InterPro"/>
</dbReference>
<dbReference type="AlphaFoldDB" id="A0A438GPM2"/>
<dbReference type="CDD" id="cd09272">
    <property type="entry name" value="RNase_HI_RT_Ty1"/>
    <property type="match status" value="1"/>
</dbReference>
<feature type="region of interest" description="Disordered" evidence="1">
    <location>
        <begin position="225"/>
        <end position="249"/>
    </location>
</feature>
<dbReference type="SUPFAM" id="SSF56672">
    <property type="entry name" value="DNA/RNA polymerases"/>
    <property type="match status" value="1"/>
</dbReference>
<proteinExistence type="predicted"/>
<feature type="domain" description="Integrase catalytic" evidence="2">
    <location>
        <begin position="102"/>
        <end position="196"/>
    </location>
</feature>
<organism evidence="3 4">
    <name type="scientific">Vitis vinifera</name>
    <name type="common">Grape</name>
    <dbReference type="NCBI Taxonomy" id="29760"/>
    <lineage>
        <taxon>Eukaryota</taxon>
        <taxon>Viridiplantae</taxon>
        <taxon>Streptophyta</taxon>
        <taxon>Embryophyta</taxon>
        <taxon>Tracheophyta</taxon>
        <taxon>Spermatophyta</taxon>
        <taxon>Magnoliopsida</taxon>
        <taxon>eudicotyledons</taxon>
        <taxon>Gunneridae</taxon>
        <taxon>Pentapetalae</taxon>
        <taxon>rosids</taxon>
        <taxon>Vitales</taxon>
        <taxon>Vitaceae</taxon>
        <taxon>Viteae</taxon>
        <taxon>Vitis</taxon>
    </lineage>
</organism>
<dbReference type="EMBL" id="QGNW01000375">
    <property type="protein sequence ID" value="RVW74151.1"/>
    <property type="molecule type" value="Genomic_DNA"/>
</dbReference>
<dbReference type="InterPro" id="IPR001584">
    <property type="entry name" value="Integrase_cat-core"/>
</dbReference>
<name>A0A438GPM2_VITVI</name>
<dbReference type="PANTHER" id="PTHR11439">
    <property type="entry name" value="GAG-POL-RELATED RETROTRANSPOSON"/>
    <property type="match status" value="1"/>
</dbReference>
<dbReference type="InterPro" id="IPR036397">
    <property type="entry name" value="RNaseH_sf"/>
</dbReference>
<dbReference type="InterPro" id="IPR013103">
    <property type="entry name" value="RVT_2"/>
</dbReference>
<dbReference type="SUPFAM" id="SSF53098">
    <property type="entry name" value="Ribonuclease H-like"/>
    <property type="match status" value="1"/>
</dbReference>
<dbReference type="InterPro" id="IPR012337">
    <property type="entry name" value="RNaseH-like_sf"/>
</dbReference>
<evidence type="ECO:0000256" key="1">
    <source>
        <dbReference type="SAM" id="MobiDB-lite"/>
    </source>
</evidence>
<reference evidence="3 4" key="1">
    <citation type="journal article" date="2018" name="PLoS Genet.">
        <title>Population sequencing reveals clonal diversity and ancestral inbreeding in the grapevine cultivar Chardonnay.</title>
        <authorList>
            <person name="Roach M.J."/>
            <person name="Johnson D.L."/>
            <person name="Bohlmann J."/>
            <person name="van Vuuren H.J."/>
            <person name="Jones S.J."/>
            <person name="Pretorius I.S."/>
            <person name="Schmidt S.A."/>
            <person name="Borneman A.R."/>
        </authorList>
    </citation>
    <scope>NUCLEOTIDE SEQUENCE [LARGE SCALE GENOMIC DNA]</scope>
    <source>
        <strain evidence="4">cv. Chardonnay</strain>
        <tissue evidence="3">Leaf</tissue>
    </source>
</reference>
<dbReference type="InterPro" id="IPR043502">
    <property type="entry name" value="DNA/RNA_pol_sf"/>
</dbReference>
<comment type="caution">
    <text evidence="3">The sequence shown here is derived from an EMBL/GenBank/DDBJ whole genome shotgun (WGS) entry which is preliminary data.</text>
</comment>
<protein>
    <submittedName>
        <fullName evidence="3">Retrovirus-related Pol polyprotein from transposon TNT 1-94</fullName>
    </submittedName>
</protein>
<accession>A0A438GPM2</accession>
<evidence type="ECO:0000313" key="3">
    <source>
        <dbReference type="EMBL" id="RVW74151.1"/>
    </source>
</evidence>
<dbReference type="Gene3D" id="3.30.420.10">
    <property type="entry name" value="Ribonuclease H-like superfamily/Ribonuclease H"/>
    <property type="match status" value="1"/>
</dbReference>
<dbReference type="Pfam" id="PF07727">
    <property type="entry name" value="RVT_2"/>
    <property type="match status" value="1"/>
</dbReference>
<evidence type="ECO:0000313" key="4">
    <source>
        <dbReference type="Proteomes" id="UP000288805"/>
    </source>
</evidence>
<dbReference type="PROSITE" id="PS50994">
    <property type="entry name" value="INTEGRASE"/>
    <property type="match status" value="1"/>
</dbReference>
<evidence type="ECO:0000259" key="2">
    <source>
        <dbReference type="PROSITE" id="PS50994"/>
    </source>
</evidence>
<dbReference type="GO" id="GO:0015074">
    <property type="term" value="P:DNA integration"/>
    <property type="evidence" value="ECO:0007669"/>
    <property type="project" value="InterPro"/>
</dbReference>
<sequence>MNVVVEEDSESGDGDMLDFSNGFSYKSTSRVMKVELQPQSLSQQYSFVAYAVRAYGAVQDNHTQDRGVLDYVHTKVWGPVRVASLGGSMYFVSFIDDYSQRSDNGIEYTDSKFTELCEQHGIKRHFTISKTPQQNGVAERMNRTIAKRAQCLRLNAGLEKKFWAEAVNMASYVHIPNENKSKLDAKSRQCIFLGYQKWVKDFKLCDPKANKVVISRNVVELETHDKEDHARNVGKSSLEDQQHHSIAMDRPRRTIKPPIRYTSIKTVLGSVAHFDMQLEQMDVKTTFLHGDLEELVYMVQPEGFIQPGQEHLVCKLRKSLYGLKQSPRQLYKRFDSYMIWIGYKRCEYDFCVYVKSLDDGDSFIFLLLHVDDMLIAAKSMVKVNKLKSLLSKEFDMNDLGTAKKILGMEIHRDRALGRLWLSQYSNVERVLERFNMDDAKPVSTHLVNHFRLSTNQCPKIDDEVKDMSKVPYASAMGCLMYAMVCIRPDLTHAVSAVSKFLSNLRKMHWDAVKWIFIYLRGTTDYGIVFSKQQSDHSVRGYVDADYTGDLDDRRSTTGYVFTLGGRPICWKSMIQSLVALSTTESEYMAIAKAAKESLWLIGLVKELGI</sequence>
<dbReference type="Proteomes" id="UP000288805">
    <property type="component" value="Unassembled WGS sequence"/>
</dbReference>
<gene>
    <name evidence="3" type="primary">POLX_4107</name>
    <name evidence="3" type="ORF">CK203_057281</name>
</gene>